<dbReference type="InParanoid" id="A0A286UB64"/>
<dbReference type="Proteomes" id="UP000217199">
    <property type="component" value="Unassembled WGS sequence"/>
</dbReference>
<evidence type="ECO:0000313" key="1">
    <source>
        <dbReference type="EMBL" id="PAV16832.1"/>
    </source>
</evidence>
<evidence type="ECO:0008006" key="3">
    <source>
        <dbReference type="Google" id="ProtNLM"/>
    </source>
</evidence>
<dbReference type="EMBL" id="NBII01000007">
    <property type="protein sequence ID" value="PAV16832.1"/>
    <property type="molecule type" value="Genomic_DNA"/>
</dbReference>
<protein>
    <recommendedName>
        <fullName evidence="3">F-box domain-containing protein</fullName>
    </recommendedName>
</protein>
<keyword evidence="2" id="KW-1185">Reference proteome</keyword>
<name>A0A286UB64_9AGAM</name>
<dbReference type="AlphaFoldDB" id="A0A286UB64"/>
<proteinExistence type="predicted"/>
<organism evidence="1 2">
    <name type="scientific">Pyrrhoderma noxium</name>
    <dbReference type="NCBI Taxonomy" id="2282107"/>
    <lineage>
        <taxon>Eukaryota</taxon>
        <taxon>Fungi</taxon>
        <taxon>Dikarya</taxon>
        <taxon>Basidiomycota</taxon>
        <taxon>Agaricomycotina</taxon>
        <taxon>Agaricomycetes</taxon>
        <taxon>Hymenochaetales</taxon>
        <taxon>Hymenochaetaceae</taxon>
        <taxon>Pyrrhoderma</taxon>
    </lineage>
</organism>
<dbReference type="OrthoDB" id="3250756at2759"/>
<comment type="caution">
    <text evidence="1">The sequence shown here is derived from an EMBL/GenBank/DDBJ whole genome shotgun (WGS) entry which is preliminary data.</text>
</comment>
<sequence length="394" mass="44831">MSVQHIVPPEVASNIVQHAAGDRQTIFLLTRISRSFQEAAEKALYEQVEVYPHPRYYPLIRTLSSCSRVTGYVRFFTMARTNIPIPSDFWEAIRKIVVRLRDLDRFIFEDQTMQNGWVLAPPQGQAADDNKSWTLSAEEARISVPWDENVTAFLNTQDRLRSLQVLAGALENVPMASLWTGALPLLTHFEGPLMVADQLLQCGVSLTHFKVILESEDDISLLPLVVPSLNRLPKLRSLAITHLPPEMACSTVSAICRNCPNLQYLGYLPLPMEHRPRMSVMKMLGRLPRLAYVEFDVRHWTPPVAGLFQRPFAVELLMVARSLRSVFFWNVVDRGCWTWHPESVPTLTNTEQEVQGGHAASGNTNTNFVGVEGWRHQFQPTNYTFCTFTWRSIV</sequence>
<evidence type="ECO:0000313" key="2">
    <source>
        <dbReference type="Proteomes" id="UP000217199"/>
    </source>
</evidence>
<gene>
    <name evidence="1" type="ORF">PNOK_0689600</name>
</gene>
<reference evidence="1 2" key="1">
    <citation type="journal article" date="2017" name="Mol. Ecol.">
        <title>Comparative and population genomic landscape of Phellinus noxius: A hypervariable fungus causing root rot in trees.</title>
        <authorList>
            <person name="Chung C.L."/>
            <person name="Lee T.J."/>
            <person name="Akiba M."/>
            <person name="Lee H.H."/>
            <person name="Kuo T.H."/>
            <person name="Liu D."/>
            <person name="Ke H.M."/>
            <person name="Yokoi T."/>
            <person name="Roa M.B."/>
            <person name="Lu M.J."/>
            <person name="Chang Y.Y."/>
            <person name="Ann P.J."/>
            <person name="Tsai J.N."/>
            <person name="Chen C.Y."/>
            <person name="Tzean S.S."/>
            <person name="Ota Y."/>
            <person name="Hattori T."/>
            <person name="Sahashi N."/>
            <person name="Liou R.F."/>
            <person name="Kikuchi T."/>
            <person name="Tsai I.J."/>
        </authorList>
    </citation>
    <scope>NUCLEOTIDE SEQUENCE [LARGE SCALE GENOMIC DNA]</scope>
    <source>
        <strain evidence="1 2">FFPRI411160</strain>
    </source>
</reference>
<accession>A0A286UB64</accession>